<dbReference type="STRING" id="8078.ENSFHEP00000011374"/>
<organism evidence="7 8">
    <name type="scientific">Fundulus heteroclitus</name>
    <name type="common">Killifish</name>
    <name type="synonym">Mummichog</name>
    <dbReference type="NCBI Taxonomy" id="8078"/>
    <lineage>
        <taxon>Eukaryota</taxon>
        <taxon>Metazoa</taxon>
        <taxon>Chordata</taxon>
        <taxon>Craniata</taxon>
        <taxon>Vertebrata</taxon>
        <taxon>Euteleostomi</taxon>
        <taxon>Actinopterygii</taxon>
        <taxon>Neopterygii</taxon>
        <taxon>Teleostei</taxon>
        <taxon>Neoteleostei</taxon>
        <taxon>Acanthomorphata</taxon>
        <taxon>Ovalentaria</taxon>
        <taxon>Atherinomorphae</taxon>
        <taxon>Cyprinodontiformes</taxon>
        <taxon>Fundulidae</taxon>
        <taxon>Fundulus</taxon>
    </lineage>
</organism>
<proteinExistence type="inferred from homology"/>
<dbReference type="InterPro" id="IPR013761">
    <property type="entry name" value="SAM/pointed_sf"/>
</dbReference>
<dbReference type="CDD" id="cd06748">
    <property type="entry name" value="PDZ_CNK1_2_3-like"/>
    <property type="match status" value="1"/>
</dbReference>
<dbReference type="InterPro" id="IPR001478">
    <property type="entry name" value="PDZ"/>
</dbReference>
<dbReference type="Pfam" id="PF00536">
    <property type="entry name" value="SAM_1"/>
    <property type="match status" value="1"/>
</dbReference>
<dbReference type="SUPFAM" id="SSF50156">
    <property type="entry name" value="PDZ domain-like"/>
    <property type="match status" value="1"/>
</dbReference>
<dbReference type="InterPro" id="IPR001660">
    <property type="entry name" value="SAM"/>
</dbReference>
<evidence type="ECO:0000259" key="6">
    <source>
        <dbReference type="PROSITE" id="PS51290"/>
    </source>
</evidence>
<dbReference type="Proteomes" id="UP000265000">
    <property type="component" value="Unplaced"/>
</dbReference>
<dbReference type="FunFam" id="2.30.42.10:FF:000060">
    <property type="entry name" value="Connector enhancer of kinase suppressor of Ras 2"/>
    <property type="match status" value="1"/>
</dbReference>
<dbReference type="InterPro" id="IPR010599">
    <property type="entry name" value="CNK2/3_dom"/>
</dbReference>
<keyword evidence="8" id="KW-1185">Reference proteome</keyword>
<dbReference type="InterPro" id="IPR051566">
    <property type="entry name" value="CNKSR"/>
</dbReference>
<evidence type="ECO:0000256" key="2">
    <source>
        <dbReference type="ARBA" id="ARBA00022553"/>
    </source>
</evidence>
<dbReference type="PANTHER" id="PTHR12844:SF17">
    <property type="entry name" value="CONNECTOR ENHANCER OF KINASE SUPPRESSOR OF RAS 3"/>
    <property type="match status" value="1"/>
</dbReference>
<evidence type="ECO:0000259" key="4">
    <source>
        <dbReference type="PROSITE" id="PS50105"/>
    </source>
</evidence>
<dbReference type="Gene3D" id="2.30.42.10">
    <property type="match status" value="1"/>
</dbReference>
<dbReference type="Pfam" id="PF06663">
    <property type="entry name" value="CNK2_3_dom"/>
    <property type="match status" value="1"/>
</dbReference>
<dbReference type="InterPro" id="IPR017874">
    <property type="entry name" value="CRIC_domain"/>
</dbReference>
<dbReference type="SMART" id="SM00228">
    <property type="entry name" value="PDZ"/>
    <property type="match status" value="1"/>
</dbReference>
<evidence type="ECO:0000256" key="3">
    <source>
        <dbReference type="SAM" id="MobiDB-lite"/>
    </source>
</evidence>
<dbReference type="CDD" id="cd09511">
    <property type="entry name" value="SAM_CNK1_2_3-suppressor"/>
    <property type="match status" value="1"/>
</dbReference>
<evidence type="ECO:0000313" key="8">
    <source>
        <dbReference type="Proteomes" id="UP000265000"/>
    </source>
</evidence>
<sequence length="527" mass="57388">MEAVSGWSPQQVEAWMRGLDDVLQQYIPSFQQNRVDGEKLLRMTHQDLLVLGVVRVGHQELVLEAVEMLCSLNYGVESENLKVLVGKMSAAHQNLSAVVTQRRRNPAYQNKNSHQPSNEFLSAVVELIAAAKSLLGWLDRSPLTSLSDFTSTRSRIIQLCLELTSTVQKDCTVFQMEEKILEVSQALNAVCEKTVQATSDTSKTGTSCLEEVHITNLRPGEGLGMYIKSTYDGLHVITGTIENSPADKTQQIHAGDEVIQVNKQTVVGWQLKHLVEKMRAESGSITLVLKKRPPGTSGIAAAPLKNLRWRPPLVRTSQGPPGLCRAPQSTEGRGKTSILDLYIPPPPPAAPYVPLETNVSSVGRTPPSSSLDADAGQHIAEDPPPEVKQPVPIRLRQRSTSRCKARPVSLPVDSILGVSGSSSRRRAQGRKGRDDLHRYLSNERIGAIAEEEPCFPLPYRGHPSARGVDHIRGSQCFVSAELHNGPAFSCQEAAAKTSPAAAAPPARSKTSTSVLGGWLARLRLISH</sequence>
<dbReference type="PROSITE" id="PS50106">
    <property type="entry name" value="PDZ"/>
    <property type="match status" value="1"/>
</dbReference>
<dbReference type="InterPro" id="IPR036034">
    <property type="entry name" value="PDZ_sf"/>
</dbReference>
<dbReference type="Pfam" id="PF00595">
    <property type="entry name" value="PDZ"/>
    <property type="match status" value="1"/>
</dbReference>
<feature type="domain" description="PDZ" evidence="5">
    <location>
        <begin position="211"/>
        <end position="293"/>
    </location>
</feature>
<accession>A0A3Q2PES6</accession>
<dbReference type="GO" id="GO:0016020">
    <property type="term" value="C:membrane"/>
    <property type="evidence" value="ECO:0007669"/>
    <property type="project" value="InterPro"/>
</dbReference>
<dbReference type="PANTHER" id="PTHR12844">
    <property type="entry name" value="CONNECTOR ENCHANCER OF KINASE SUPPRESSOR OF RAS"/>
    <property type="match status" value="1"/>
</dbReference>
<feature type="region of interest" description="Disordered" evidence="3">
    <location>
        <begin position="359"/>
        <end position="389"/>
    </location>
</feature>
<protein>
    <submittedName>
        <fullName evidence="7">Cnksr family member 3</fullName>
    </submittedName>
</protein>
<feature type="compositionally biased region" description="Polar residues" evidence="3">
    <location>
        <begin position="359"/>
        <end position="371"/>
    </location>
</feature>
<reference evidence="7" key="2">
    <citation type="submission" date="2025-09" db="UniProtKB">
        <authorList>
            <consortium name="Ensembl"/>
        </authorList>
    </citation>
    <scope>IDENTIFICATION</scope>
</reference>
<dbReference type="GO" id="GO:0005737">
    <property type="term" value="C:cytoplasm"/>
    <property type="evidence" value="ECO:0007669"/>
    <property type="project" value="InterPro"/>
</dbReference>
<dbReference type="OrthoDB" id="74412at2759"/>
<feature type="domain" description="CRIC" evidence="6">
    <location>
        <begin position="80"/>
        <end position="174"/>
    </location>
</feature>
<dbReference type="GeneTree" id="ENSGT00940000163429"/>
<reference evidence="7" key="1">
    <citation type="submission" date="2025-08" db="UniProtKB">
        <authorList>
            <consortium name="Ensembl"/>
        </authorList>
    </citation>
    <scope>IDENTIFICATION</scope>
</reference>
<dbReference type="GeneID" id="105934397"/>
<dbReference type="SUPFAM" id="SSF47769">
    <property type="entry name" value="SAM/Pointed domain"/>
    <property type="match status" value="1"/>
</dbReference>
<dbReference type="PROSITE" id="PS50105">
    <property type="entry name" value="SAM_DOMAIN"/>
    <property type="match status" value="1"/>
</dbReference>
<dbReference type="AlphaFoldDB" id="A0A3Q2PES6"/>
<dbReference type="PROSITE" id="PS51290">
    <property type="entry name" value="CRIC"/>
    <property type="match status" value="1"/>
</dbReference>
<dbReference type="Gene3D" id="1.10.150.50">
    <property type="entry name" value="Transcription Factor, Ets-1"/>
    <property type="match status" value="1"/>
</dbReference>
<dbReference type="CTD" id="154043"/>
<keyword evidence="2" id="KW-0597">Phosphoprotein</keyword>
<dbReference type="Pfam" id="PF10534">
    <property type="entry name" value="CRIC_ras_sig"/>
    <property type="match status" value="1"/>
</dbReference>
<dbReference type="Ensembl" id="ENSFHET00000031567.1">
    <property type="protein sequence ID" value="ENSFHEP00000011374.1"/>
    <property type="gene ID" value="ENSFHEG00000012795.1"/>
</dbReference>
<dbReference type="InterPro" id="IPR049628">
    <property type="entry name" value="CNK1-3_SAM"/>
</dbReference>
<dbReference type="SMART" id="SM00454">
    <property type="entry name" value="SAM"/>
    <property type="match status" value="1"/>
</dbReference>
<evidence type="ECO:0000313" key="7">
    <source>
        <dbReference type="Ensembl" id="ENSFHEP00000011374.1"/>
    </source>
</evidence>
<feature type="region of interest" description="Disordered" evidence="3">
    <location>
        <begin position="312"/>
        <end position="331"/>
    </location>
</feature>
<name>A0A3Q2PES6_FUNHE</name>
<evidence type="ECO:0000259" key="5">
    <source>
        <dbReference type="PROSITE" id="PS50106"/>
    </source>
</evidence>
<evidence type="ECO:0000256" key="1">
    <source>
        <dbReference type="ARBA" id="ARBA00009498"/>
    </source>
</evidence>
<comment type="similarity">
    <text evidence="1">Belongs to the CNKSR family.</text>
</comment>
<feature type="domain" description="SAM" evidence="4">
    <location>
        <begin position="7"/>
        <end position="72"/>
    </location>
</feature>
<dbReference type="GO" id="GO:0009966">
    <property type="term" value="P:regulation of signal transduction"/>
    <property type="evidence" value="ECO:0007669"/>
    <property type="project" value="InterPro"/>
</dbReference>